<dbReference type="PANTHER" id="PTHR21237:SF23">
    <property type="entry name" value="GRPE PROTEIN HOMOLOG, MITOCHONDRIAL"/>
    <property type="match status" value="1"/>
</dbReference>
<evidence type="ECO:0000256" key="13">
    <source>
        <dbReference type="SAM" id="Coils"/>
    </source>
</evidence>
<proteinExistence type="inferred from homology"/>
<dbReference type="PROSITE" id="PS01071">
    <property type="entry name" value="GRPE"/>
    <property type="match status" value="1"/>
</dbReference>
<accession>A0A918KV74</accession>
<evidence type="ECO:0000256" key="6">
    <source>
        <dbReference type="ARBA" id="ARBA00023186"/>
    </source>
</evidence>
<evidence type="ECO:0000256" key="1">
    <source>
        <dbReference type="ARBA" id="ARBA00004496"/>
    </source>
</evidence>
<keyword evidence="16" id="KW-1185">Reference proteome</keyword>
<dbReference type="InterPro" id="IPR000740">
    <property type="entry name" value="GrpE"/>
</dbReference>
<dbReference type="HAMAP" id="MF_01151">
    <property type="entry name" value="GrpE"/>
    <property type="match status" value="1"/>
</dbReference>
<name>A0A918KV74_9PROT</name>
<dbReference type="PRINTS" id="PR00773">
    <property type="entry name" value="GRPEPROTEIN"/>
</dbReference>
<comment type="caution">
    <text evidence="15">The sequence shown here is derived from an EMBL/GenBank/DDBJ whole genome shotgun (WGS) entry which is preliminary data.</text>
</comment>
<dbReference type="GO" id="GO:0042803">
    <property type="term" value="F:protein homodimerization activity"/>
    <property type="evidence" value="ECO:0007669"/>
    <property type="project" value="InterPro"/>
</dbReference>
<dbReference type="AlphaFoldDB" id="A0A918KV74"/>
<evidence type="ECO:0000313" key="15">
    <source>
        <dbReference type="EMBL" id="GGX74727.1"/>
    </source>
</evidence>
<feature type="region of interest" description="Disordered" evidence="14">
    <location>
        <begin position="1"/>
        <end position="69"/>
    </location>
</feature>
<evidence type="ECO:0000256" key="12">
    <source>
        <dbReference type="RuleBase" id="RU004478"/>
    </source>
</evidence>
<dbReference type="InterPro" id="IPR013805">
    <property type="entry name" value="GrpE_CC"/>
</dbReference>
<dbReference type="FunFam" id="2.30.22.10:FF:000001">
    <property type="entry name" value="Protein GrpE"/>
    <property type="match status" value="1"/>
</dbReference>
<organism evidence="15 16">
    <name type="scientific">Litorimonas cladophorae</name>
    <dbReference type="NCBI Taxonomy" id="1220491"/>
    <lineage>
        <taxon>Bacteria</taxon>
        <taxon>Pseudomonadati</taxon>
        <taxon>Pseudomonadota</taxon>
        <taxon>Alphaproteobacteria</taxon>
        <taxon>Maricaulales</taxon>
        <taxon>Robiginitomaculaceae</taxon>
    </lineage>
</organism>
<comment type="function">
    <text evidence="7 10 11">Participates actively in the response to hyperosmotic and heat shock by preventing the aggregation of stress-denatured proteins, in association with DnaK and GrpE. It is the nucleotide exchange factor for DnaK and may function as a thermosensor. Unfolded proteins bind initially to DnaJ; upon interaction with the DnaJ-bound protein, DnaK hydrolyzes its bound ATP, resulting in the formation of a stable complex. GrpE releases ADP from DnaK; ATP binding to DnaK triggers the release of the substrate protein, thus completing the reaction cycle. Several rounds of ATP-dependent interactions between DnaJ, DnaK and GrpE are required for fully efficient folding.</text>
</comment>
<feature type="compositionally biased region" description="Low complexity" evidence="14">
    <location>
        <begin position="37"/>
        <end position="51"/>
    </location>
</feature>
<dbReference type="GO" id="GO:0051087">
    <property type="term" value="F:protein-folding chaperone binding"/>
    <property type="evidence" value="ECO:0007669"/>
    <property type="project" value="InterPro"/>
</dbReference>
<dbReference type="Gene3D" id="3.90.20.20">
    <property type="match status" value="1"/>
</dbReference>
<dbReference type="Pfam" id="PF01025">
    <property type="entry name" value="GrpE"/>
    <property type="match status" value="1"/>
</dbReference>
<dbReference type="GO" id="GO:0005737">
    <property type="term" value="C:cytoplasm"/>
    <property type="evidence" value="ECO:0007669"/>
    <property type="project" value="UniProtKB-SubCell"/>
</dbReference>
<dbReference type="CDD" id="cd00446">
    <property type="entry name" value="GrpE"/>
    <property type="match status" value="1"/>
</dbReference>
<evidence type="ECO:0000256" key="4">
    <source>
        <dbReference type="ARBA" id="ARBA00022490"/>
    </source>
</evidence>
<evidence type="ECO:0000256" key="2">
    <source>
        <dbReference type="ARBA" id="ARBA00009054"/>
    </source>
</evidence>
<dbReference type="GO" id="GO:0000774">
    <property type="term" value="F:adenyl-nucleotide exchange factor activity"/>
    <property type="evidence" value="ECO:0007669"/>
    <property type="project" value="InterPro"/>
</dbReference>
<dbReference type="SUPFAM" id="SSF58014">
    <property type="entry name" value="Coiled-coil domain of nucleotide exchange factor GrpE"/>
    <property type="match status" value="1"/>
</dbReference>
<comment type="subcellular location">
    <subcellularLocation>
        <location evidence="1 10">Cytoplasm</location>
    </subcellularLocation>
</comment>
<dbReference type="InterPro" id="IPR009012">
    <property type="entry name" value="GrpE_head"/>
</dbReference>
<keyword evidence="4 10" id="KW-0963">Cytoplasm</keyword>
<evidence type="ECO:0000256" key="3">
    <source>
        <dbReference type="ARBA" id="ARBA00011738"/>
    </source>
</evidence>
<evidence type="ECO:0000256" key="14">
    <source>
        <dbReference type="SAM" id="MobiDB-lite"/>
    </source>
</evidence>
<evidence type="ECO:0000256" key="11">
    <source>
        <dbReference type="RuleBase" id="RU000639"/>
    </source>
</evidence>
<sequence length="229" mass="24285">MTMADNTPAENDGPKDEWDDLIGEIESEKSASKRRAAVQAAADDILKAAGKSVPETEPHDGDEQAPDAGAAAVARIEELELELATLKDQALRAMAEAENVKRRSEKEVAAARIFGIERFANDVLSVHDNLSSALQSLEGTDKTEMGDKAKNLVEGIELTEKNLMAVLARHGVTAVPGVGTKFDPNVHQAVANIPSSEDKGNVATVMQNGFKIGDRTLRAAMVAVSTGKA</sequence>
<feature type="coiled-coil region" evidence="13">
    <location>
        <begin position="69"/>
        <end position="107"/>
    </location>
</feature>
<dbReference type="SUPFAM" id="SSF51064">
    <property type="entry name" value="Head domain of nucleotide exchange factor GrpE"/>
    <property type="match status" value="1"/>
</dbReference>
<evidence type="ECO:0000256" key="10">
    <source>
        <dbReference type="HAMAP-Rule" id="MF_01151"/>
    </source>
</evidence>
<evidence type="ECO:0000313" key="16">
    <source>
        <dbReference type="Proteomes" id="UP000600865"/>
    </source>
</evidence>
<evidence type="ECO:0000256" key="8">
    <source>
        <dbReference type="ARBA" id="ARBA00072274"/>
    </source>
</evidence>
<comment type="subunit">
    <text evidence="3 10">Homodimer.</text>
</comment>
<dbReference type="Proteomes" id="UP000600865">
    <property type="component" value="Unassembled WGS sequence"/>
</dbReference>
<reference evidence="15 16" key="1">
    <citation type="journal article" date="2014" name="Int. J. Syst. Evol. Microbiol.">
        <title>Complete genome sequence of Corynebacterium casei LMG S-19264T (=DSM 44701T), isolated from a smear-ripened cheese.</title>
        <authorList>
            <consortium name="US DOE Joint Genome Institute (JGI-PGF)"/>
            <person name="Walter F."/>
            <person name="Albersmeier A."/>
            <person name="Kalinowski J."/>
            <person name="Ruckert C."/>
        </authorList>
    </citation>
    <scope>NUCLEOTIDE SEQUENCE [LARGE SCALE GENOMIC DNA]</scope>
    <source>
        <strain evidence="15 16">KCTC 23968</strain>
    </source>
</reference>
<protein>
    <recommendedName>
        <fullName evidence="8 10">Protein GrpE</fullName>
    </recommendedName>
    <alternativeName>
        <fullName evidence="9 10">HSP-70 cofactor</fullName>
    </alternativeName>
</protein>
<comment type="similarity">
    <text evidence="2 10 12">Belongs to the GrpE family.</text>
</comment>
<evidence type="ECO:0000256" key="5">
    <source>
        <dbReference type="ARBA" id="ARBA00023016"/>
    </source>
</evidence>
<dbReference type="EMBL" id="BMYV01000003">
    <property type="protein sequence ID" value="GGX74727.1"/>
    <property type="molecule type" value="Genomic_DNA"/>
</dbReference>
<keyword evidence="6 10" id="KW-0143">Chaperone</keyword>
<evidence type="ECO:0000256" key="9">
    <source>
        <dbReference type="ARBA" id="ARBA00076414"/>
    </source>
</evidence>
<dbReference type="Gene3D" id="2.30.22.10">
    <property type="entry name" value="Head domain of nucleotide exchange factor GrpE"/>
    <property type="match status" value="1"/>
</dbReference>
<dbReference type="GO" id="GO:0051082">
    <property type="term" value="F:unfolded protein binding"/>
    <property type="evidence" value="ECO:0007669"/>
    <property type="project" value="TreeGrafter"/>
</dbReference>
<evidence type="ECO:0000256" key="7">
    <source>
        <dbReference type="ARBA" id="ARBA00053401"/>
    </source>
</evidence>
<keyword evidence="5 10" id="KW-0346">Stress response</keyword>
<gene>
    <name evidence="10 15" type="primary">grpE</name>
    <name evidence="15" type="ORF">GCM10011309_26120</name>
</gene>
<keyword evidence="13" id="KW-0175">Coiled coil</keyword>
<dbReference type="RefSeq" id="WP_233350094.1">
    <property type="nucleotide sequence ID" value="NZ_BMYV01000003.1"/>
</dbReference>
<dbReference type="PANTHER" id="PTHR21237">
    <property type="entry name" value="GRPE PROTEIN"/>
    <property type="match status" value="1"/>
</dbReference>
<dbReference type="GO" id="GO:0006457">
    <property type="term" value="P:protein folding"/>
    <property type="evidence" value="ECO:0007669"/>
    <property type="project" value="InterPro"/>
</dbReference>